<keyword evidence="4 7" id="KW-1133">Transmembrane helix</keyword>
<dbReference type="PANTHER" id="PTHR30477">
    <property type="entry name" value="ABC-TRANSPORTER METAL-BINDING PROTEIN"/>
    <property type="match status" value="1"/>
</dbReference>
<dbReference type="PANTHER" id="PTHR30477:SF0">
    <property type="entry name" value="METAL TRANSPORT SYSTEM MEMBRANE PROTEIN TM_0125-RELATED"/>
    <property type="match status" value="1"/>
</dbReference>
<feature type="transmembrane region" description="Helical" evidence="7">
    <location>
        <begin position="56"/>
        <end position="80"/>
    </location>
</feature>
<evidence type="ECO:0000256" key="1">
    <source>
        <dbReference type="ARBA" id="ARBA00004141"/>
    </source>
</evidence>
<proteinExistence type="inferred from homology"/>
<dbReference type="GO" id="GO:0043190">
    <property type="term" value="C:ATP-binding cassette (ABC) transporter complex"/>
    <property type="evidence" value="ECO:0007669"/>
    <property type="project" value="InterPro"/>
</dbReference>
<dbReference type="InterPro" id="IPR001626">
    <property type="entry name" value="ABC_TroCD"/>
</dbReference>
<feature type="transmembrane region" description="Helical" evidence="7">
    <location>
        <begin position="197"/>
        <end position="215"/>
    </location>
</feature>
<evidence type="ECO:0000256" key="2">
    <source>
        <dbReference type="ARBA" id="ARBA00008034"/>
    </source>
</evidence>
<dbReference type="Gene3D" id="1.10.3470.10">
    <property type="entry name" value="ABC transporter involved in vitamin B12 uptake, BtuC"/>
    <property type="match status" value="1"/>
</dbReference>
<dbReference type="GO" id="GO:0010043">
    <property type="term" value="P:response to zinc ion"/>
    <property type="evidence" value="ECO:0007669"/>
    <property type="project" value="TreeGrafter"/>
</dbReference>
<feature type="transmembrane region" description="Helical" evidence="7">
    <location>
        <begin position="135"/>
        <end position="153"/>
    </location>
</feature>
<dbReference type="Pfam" id="PF00950">
    <property type="entry name" value="ABC-3"/>
    <property type="match status" value="1"/>
</dbReference>
<evidence type="ECO:0000256" key="6">
    <source>
        <dbReference type="RuleBase" id="RU003943"/>
    </source>
</evidence>
<dbReference type="CDD" id="cd06550">
    <property type="entry name" value="TM_ABC_iron-siderophores_like"/>
    <property type="match status" value="1"/>
</dbReference>
<dbReference type="RefSeq" id="WP_349947772.1">
    <property type="nucleotide sequence ID" value="NZ_CP157940.1"/>
</dbReference>
<keyword evidence="5 7" id="KW-0472">Membrane</keyword>
<feature type="transmembrane region" description="Helical" evidence="7">
    <location>
        <begin position="12"/>
        <end position="36"/>
    </location>
</feature>
<organism evidence="8">
    <name type="scientific">Lacrimispora sp. BS-2</name>
    <dbReference type="NCBI Taxonomy" id="3151850"/>
    <lineage>
        <taxon>Bacteria</taxon>
        <taxon>Bacillati</taxon>
        <taxon>Bacillota</taxon>
        <taxon>Clostridia</taxon>
        <taxon>Lachnospirales</taxon>
        <taxon>Lachnospiraceae</taxon>
        <taxon>Lacrimispora</taxon>
    </lineage>
</organism>
<feature type="transmembrane region" description="Helical" evidence="7">
    <location>
        <begin position="247"/>
        <end position="269"/>
    </location>
</feature>
<evidence type="ECO:0000256" key="7">
    <source>
        <dbReference type="SAM" id="Phobius"/>
    </source>
</evidence>
<keyword evidence="3 6" id="KW-0812">Transmembrane</keyword>
<evidence type="ECO:0000256" key="5">
    <source>
        <dbReference type="ARBA" id="ARBA00023136"/>
    </source>
</evidence>
<feature type="transmembrane region" description="Helical" evidence="7">
    <location>
        <begin position="222"/>
        <end position="241"/>
    </location>
</feature>
<sequence>MGIIGEMLSYPFLVRALAGGILVSLCASLLGVSLVLKRYSMIGDGLSHVSFGALSFAVAFGWSPLRISVPVVVVAAFFLLRITENGKIKSDAAIAMISAVALAAGIIITSMTTGMTTDVSSYMFGSILAMSKEDVRLSVILSFLVLGLFLICYNKIFAVTFDESFARATGVRVSWYNVLIAVLTAVTIVLGMRMMGAMLISSLIIFPSLTSMRVFKSFRGVVICSGILSVVCFVIGIMASYRYSTPAGASVVMVNLAAFLVFSAAGYGVRMSRADKKAGHRTAGKEESQ</sequence>
<comment type="similarity">
    <text evidence="2 6">Belongs to the ABC-3 integral membrane protein family.</text>
</comment>
<accession>A0AAU7PRV0</accession>
<dbReference type="EMBL" id="CP157940">
    <property type="protein sequence ID" value="XBS55088.1"/>
    <property type="molecule type" value="Genomic_DNA"/>
</dbReference>
<protein>
    <submittedName>
        <fullName evidence="8">Metal ABC transporter permease</fullName>
    </submittedName>
</protein>
<comment type="subcellular location">
    <subcellularLocation>
        <location evidence="6">Cell membrane</location>
        <topology evidence="6">Multi-pass membrane protein</topology>
    </subcellularLocation>
    <subcellularLocation>
        <location evidence="1">Membrane</location>
        <topology evidence="1">Multi-pass membrane protein</topology>
    </subcellularLocation>
</comment>
<evidence type="ECO:0000256" key="3">
    <source>
        <dbReference type="ARBA" id="ARBA00022692"/>
    </source>
</evidence>
<feature type="transmembrane region" description="Helical" evidence="7">
    <location>
        <begin position="92"/>
        <end position="115"/>
    </location>
</feature>
<gene>
    <name evidence="8" type="ORF">ABFV83_04600</name>
</gene>
<evidence type="ECO:0000313" key="8">
    <source>
        <dbReference type="EMBL" id="XBS55088.1"/>
    </source>
</evidence>
<keyword evidence="6" id="KW-0813">Transport</keyword>
<dbReference type="InterPro" id="IPR037294">
    <property type="entry name" value="ABC_BtuC-like"/>
</dbReference>
<evidence type="ECO:0000256" key="4">
    <source>
        <dbReference type="ARBA" id="ARBA00022989"/>
    </source>
</evidence>
<reference evidence="8" key="1">
    <citation type="submission" date="2024-06" db="EMBL/GenBank/DDBJ databases">
        <title>Lacrimispora cavernae sp. nov., a novel anaerobe isolated from bat guano pile inside a cave.</title>
        <authorList>
            <person name="Miller S.L."/>
            <person name="Lu N."/>
            <person name="King J."/>
            <person name="Sankaranarayanan K."/>
            <person name="Lawson P.A."/>
        </authorList>
    </citation>
    <scope>NUCLEOTIDE SEQUENCE</scope>
    <source>
        <strain evidence="8">BS-2</strain>
    </source>
</reference>
<dbReference type="SUPFAM" id="SSF81345">
    <property type="entry name" value="ABC transporter involved in vitamin B12 uptake, BtuC"/>
    <property type="match status" value="1"/>
</dbReference>
<feature type="transmembrane region" description="Helical" evidence="7">
    <location>
        <begin position="173"/>
        <end position="191"/>
    </location>
</feature>
<name>A0AAU7PRV0_9FIRM</name>
<dbReference type="GO" id="GO:0055085">
    <property type="term" value="P:transmembrane transport"/>
    <property type="evidence" value="ECO:0007669"/>
    <property type="project" value="InterPro"/>
</dbReference>
<dbReference type="AlphaFoldDB" id="A0AAU7PRV0"/>